<name>A0A0J1HEG2_9GAMM</name>
<evidence type="ECO:0000313" key="2">
    <source>
        <dbReference type="Proteomes" id="UP000035909"/>
    </source>
</evidence>
<dbReference type="Gene3D" id="3.20.20.450">
    <property type="entry name" value="EAL domain"/>
    <property type="match status" value="1"/>
</dbReference>
<sequence length="269" mass="30795">MDNLTQLNTLRAFVLGLMPAAVSHKDDSIVLDALRYNDIRHVCQAIRHTQSDDEYFQHLTLRFGGNSEQSVYRFALSETMRISLDLYSLYLAVRLIRCQLDVYRPATIHAVVVPLQSETVSSPQGQQFLREIYRQHSAAMAHIIPCIQLIHSLPPVPALTQQLHWLRAQSDRLWFELNTPSEHLVYTRAFHPDAIKVSQPLTSEASRDGLEPIAAFTREQQIDFIAGRVGTRQDLHHYRSLGASYYFGYIRDIPSTVREMPLRLVASNN</sequence>
<keyword evidence="2" id="KW-1185">Reference proteome</keyword>
<dbReference type="EMBL" id="LDOU01000007">
    <property type="protein sequence ID" value="KLV10003.1"/>
    <property type="molecule type" value="Genomic_DNA"/>
</dbReference>
<dbReference type="RefSeq" id="WP_047885091.1">
    <property type="nucleotide sequence ID" value="NZ_JAHRDW010000020.1"/>
</dbReference>
<dbReference type="InterPro" id="IPR035919">
    <property type="entry name" value="EAL_sf"/>
</dbReference>
<accession>A0A0J1HEG2</accession>
<dbReference type="SUPFAM" id="SSF141868">
    <property type="entry name" value="EAL domain-like"/>
    <property type="match status" value="1"/>
</dbReference>
<evidence type="ECO:0008006" key="3">
    <source>
        <dbReference type="Google" id="ProtNLM"/>
    </source>
</evidence>
<dbReference type="Proteomes" id="UP000035909">
    <property type="component" value="Unassembled WGS sequence"/>
</dbReference>
<reference evidence="1 2" key="1">
    <citation type="submission" date="2015-05" db="EMBL/GenBank/DDBJ databases">
        <title>Photobacterium galathea sp. nov.</title>
        <authorList>
            <person name="Machado H."/>
            <person name="Gram L."/>
        </authorList>
    </citation>
    <scope>NUCLEOTIDE SEQUENCE [LARGE SCALE GENOMIC DNA]</scope>
    <source>
        <strain evidence="1 2">DSM 22954</strain>
    </source>
</reference>
<dbReference type="STRING" id="320778.ABT57_10090"/>
<dbReference type="OrthoDB" id="5812606at2"/>
<organism evidence="1 2">
    <name type="scientific">Photobacterium ganghwense</name>
    <dbReference type="NCBI Taxonomy" id="320778"/>
    <lineage>
        <taxon>Bacteria</taxon>
        <taxon>Pseudomonadati</taxon>
        <taxon>Pseudomonadota</taxon>
        <taxon>Gammaproteobacteria</taxon>
        <taxon>Vibrionales</taxon>
        <taxon>Vibrionaceae</taxon>
        <taxon>Photobacterium</taxon>
    </lineage>
</organism>
<gene>
    <name evidence="1" type="ORF">ABT57_10090</name>
</gene>
<dbReference type="PATRIC" id="fig|320778.3.peg.2199"/>
<comment type="caution">
    <text evidence="1">The sequence shown here is derived from an EMBL/GenBank/DDBJ whole genome shotgun (WGS) entry which is preliminary data.</text>
</comment>
<protein>
    <recommendedName>
        <fullName evidence="3">EAL domain-containing protein</fullName>
    </recommendedName>
</protein>
<evidence type="ECO:0000313" key="1">
    <source>
        <dbReference type="EMBL" id="KLV10003.1"/>
    </source>
</evidence>
<dbReference type="AlphaFoldDB" id="A0A0J1HEG2"/>
<proteinExistence type="predicted"/>